<comment type="caution">
    <text evidence="1">The sequence shown here is derived from an EMBL/GenBank/DDBJ whole genome shotgun (WGS) entry which is preliminary data.</text>
</comment>
<dbReference type="AlphaFoldDB" id="A0AA88M3A7"/>
<accession>A0AA88M3A7</accession>
<evidence type="ECO:0000313" key="2">
    <source>
        <dbReference type="Proteomes" id="UP001187415"/>
    </source>
</evidence>
<dbReference type="Proteomes" id="UP001187415">
    <property type="component" value="Unassembled WGS sequence"/>
</dbReference>
<sequence>MFQGVLVVQTRVTARRNFSPHGTSSTFLSLFGFPSDCQSCGLHLVPVGGHAASAGEPRYLTPKALSGASCGF</sequence>
<evidence type="ECO:0000313" key="1">
    <source>
        <dbReference type="EMBL" id="KAK2828033.1"/>
    </source>
</evidence>
<reference evidence="1" key="1">
    <citation type="submission" date="2023-07" db="EMBL/GenBank/DDBJ databases">
        <title>Chromosome-level Genome Assembly of Striped Snakehead (Channa striata).</title>
        <authorList>
            <person name="Liu H."/>
        </authorList>
    </citation>
    <scope>NUCLEOTIDE SEQUENCE</scope>
    <source>
        <strain evidence="1">Gz</strain>
        <tissue evidence="1">Muscle</tissue>
    </source>
</reference>
<gene>
    <name evidence="1" type="ORF">Q5P01_019067</name>
</gene>
<dbReference type="EMBL" id="JAUPFM010000015">
    <property type="protein sequence ID" value="KAK2828033.1"/>
    <property type="molecule type" value="Genomic_DNA"/>
</dbReference>
<keyword evidence="2" id="KW-1185">Reference proteome</keyword>
<name>A0AA88M3A7_CHASR</name>
<organism evidence="1 2">
    <name type="scientific">Channa striata</name>
    <name type="common">Snakehead murrel</name>
    <name type="synonym">Ophicephalus striatus</name>
    <dbReference type="NCBI Taxonomy" id="64152"/>
    <lineage>
        <taxon>Eukaryota</taxon>
        <taxon>Metazoa</taxon>
        <taxon>Chordata</taxon>
        <taxon>Craniata</taxon>
        <taxon>Vertebrata</taxon>
        <taxon>Euteleostomi</taxon>
        <taxon>Actinopterygii</taxon>
        <taxon>Neopterygii</taxon>
        <taxon>Teleostei</taxon>
        <taxon>Neoteleostei</taxon>
        <taxon>Acanthomorphata</taxon>
        <taxon>Anabantaria</taxon>
        <taxon>Anabantiformes</taxon>
        <taxon>Channoidei</taxon>
        <taxon>Channidae</taxon>
        <taxon>Channa</taxon>
    </lineage>
</organism>
<proteinExistence type="predicted"/>
<protein>
    <submittedName>
        <fullName evidence="1">Uncharacterized protein</fullName>
    </submittedName>
</protein>